<dbReference type="InterPro" id="IPR005467">
    <property type="entry name" value="His_kinase_dom"/>
</dbReference>
<feature type="domain" description="PAC" evidence="23">
    <location>
        <begin position="987"/>
        <end position="1039"/>
    </location>
</feature>
<dbReference type="PROSITE" id="PS50110">
    <property type="entry name" value="RESPONSE_REGULATORY"/>
    <property type="match status" value="1"/>
</dbReference>
<keyword evidence="11" id="KW-0418">Kinase</keyword>
<dbReference type="PANTHER" id="PTHR43047:SF72">
    <property type="entry name" value="OSMOSENSING HISTIDINE PROTEIN KINASE SLN1"/>
    <property type="match status" value="1"/>
</dbReference>
<proteinExistence type="predicted"/>
<dbReference type="GO" id="GO:0000155">
    <property type="term" value="F:phosphorelay sensor kinase activity"/>
    <property type="evidence" value="ECO:0007669"/>
    <property type="project" value="InterPro"/>
</dbReference>
<keyword evidence="17" id="KW-0175">Coiled coil</keyword>
<feature type="transmembrane region" description="Helical" evidence="18">
    <location>
        <begin position="738"/>
        <end position="759"/>
    </location>
</feature>
<dbReference type="SMART" id="SM00062">
    <property type="entry name" value="PBPb"/>
    <property type="match status" value="3"/>
</dbReference>
<dbReference type="InterPro" id="IPR004358">
    <property type="entry name" value="Sig_transdc_His_kin-like_C"/>
</dbReference>
<dbReference type="SMART" id="SM00086">
    <property type="entry name" value="PAC"/>
    <property type="match status" value="3"/>
</dbReference>
<dbReference type="SUPFAM" id="SSF53850">
    <property type="entry name" value="Periplasmic binding protein-like II"/>
    <property type="match status" value="3"/>
</dbReference>
<dbReference type="InterPro" id="IPR035965">
    <property type="entry name" value="PAS-like_dom_sf"/>
</dbReference>
<keyword evidence="8 18" id="KW-0812">Transmembrane</keyword>
<gene>
    <name evidence="24" type="ORF">dnm_093800</name>
</gene>
<dbReference type="Gene3D" id="2.10.70.100">
    <property type="match status" value="1"/>
</dbReference>
<dbReference type="PROSITE" id="PS50109">
    <property type="entry name" value="HIS_KIN"/>
    <property type="match status" value="1"/>
</dbReference>
<feature type="domain" description="PAS" evidence="22">
    <location>
        <begin position="911"/>
        <end position="983"/>
    </location>
</feature>
<keyword evidence="15 18" id="KW-0472">Membrane</keyword>
<dbReference type="CDD" id="cd13706">
    <property type="entry name" value="PBP2_HisK_like_1"/>
    <property type="match status" value="2"/>
</dbReference>
<evidence type="ECO:0000256" key="9">
    <source>
        <dbReference type="ARBA" id="ARBA00022737"/>
    </source>
</evidence>
<evidence type="ECO:0000259" key="21">
    <source>
        <dbReference type="PROSITE" id="PS50110"/>
    </source>
</evidence>
<dbReference type="PANTHER" id="PTHR43047">
    <property type="entry name" value="TWO-COMPONENT HISTIDINE PROTEIN KINASE"/>
    <property type="match status" value="1"/>
</dbReference>
<dbReference type="PROSITE" id="PS50113">
    <property type="entry name" value="PAC"/>
    <property type="match status" value="2"/>
</dbReference>
<evidence type="ECO:0000256" key="2">
    <source>
        <dbReference type="ARBA" id="ARBA00004429"/>
    </source>
</evidence>
<feature type="signal peptide" evidence="19">
    <location>
        <begin position="1"/>
        <end position="20"/>
    </location>
</feature>
<dbReference type="PROSITE" id="PS50112">
    <property type="entry name" value="PAS"/>
    <property type="match status" value="2"/>
</dbReference>
<dbReference type="InterPro" id="IPR011006">
    <property type="entry name" value="CheY-like_superfamily"/>
</dbReference>
<comment type="catalytic activity">
    <reaction evidence="1">
        <text>ATP + protein L-histidine = ADP + protein N-phospho-L-histidine.</text>
        <dbReference type="EC" id="2.7.13.3"/>
    </reaction>
</comment>
<dbReference type="SMART" id="SM00387">
    <property type="entry name" value="HATPase_c"/>
    <property type="match status" value="1"/>
</dbReference>
<evidence type="ECO:0000256" key="1">
    <source>
        <dbReference type="ARBA" id="ARBA00000085"/>
    </source>
</evidence>
<evidence type="ECO:0000256" key="14">
    <source>
        <dbReference type="ARBA" id="ARBA00023012"/>
    </source>
</evidence>
<feature type="coiled-coil region" evidence="17">
    <location>
        <begin position="1152"/>
        <end position="1179"/>
    </location>
</feature>
<protein>
    <recommendedName>
        <fullName evidence="3">histidine kinase</fullName>
        <ecNumber evidence="3">2.7.13.3</ecNumber>
    </recommendedName>
</protein>
<dbReference type="Gene3D" id="3.40.190.10">
    <property type="entry name" value="Periplasmic binding protein-like II"/>
    <property type="match status" value="6"/>
</dbReference>
<evidence type="ECO:0000256" key="5">
    <source>
        <dbReference type="ARBA" id="ARBA00022519"/>
    </source>
</evidence>
<evidence type="ECO:0000259" key="20">
    <source>
        <dbReference type="PROSITE" id="PS50109"/>
    </source>
</evidence>
<dbReference type="InterPro" id="IPR000700">
    <property type="entry name" value="PAS-assoc_C"/>
</dbReference>
<dbReference type="SUPFAM" id="SSF52172">
    <property type="entry name" value="CheY-like"/>
    <property type="match status" value="1"/>
</dbReference>
<dbReference type="GO" id="GO:0005524">
    <property type="term" value="F:ATP binding"/>
    <property type="evidence" value="ECO:0007669"/>
    <property type="project" value="UniProtKB-KW"/>
</dbReference>
<dbReference type="Pfam" id="PF02518">
    <property type="entry name" value="HATPase_c"/>
    <property type="match status" value="1"/>
</dbReference>
<evidence type="ECO:0000256" key="18">
    <source>
        <dbReference type="SAM" id="Phobius"/>
    </source>
</evidence>
<dbReference type="SMART" id="SM00388">
    <property type="entry name" value="HisKA"/>
    <property type="match status" value="1"/>
</dbReference>
<dbReference type="CDD" id="cd01007">
    <property type="entry name" value="PBP2_BvgS_HisK_like"/>
    <property type="match status" value="1"/>
</dbReference>
<dbReference type="EC" id="2.7.13.3" evidence="3"/>
<evidence type="ECO:0000256" key="12">
    <source>
        <dbReference type="ARBA" id="ARBA00022840"/>
    </source>
</evidence>
<evidence type="ECO:0000256" key="17">
    <source>
        <dbReference type="SAM" id="Coils"/>
    </source>
</evidence>
<accession>A0A975BY61</accession>
<evidence type="ECO:0000256" key="8">
    <source>
        <dbReference type="ARBA" id="ARBA00022692"/>
    </source>
</evidence>
<dbReference type="NCBIfam" id="TIGR00229">
    <property type="entry name" value="sensory_box"/>
    <property type="match status" value="3"/>
</dbReference>
<feature type="domain" description="Histidine kinase" evidence="20">
    <location>
        <begin position="1368"/>
        <end position="1588"/>
    </location>
</feature>
<dbReference type="InterPro" id="IPR001789">
    <property type="entry name" value="Sig_transdc_resp-reg_receiver"/>
</dbReference>
<dbReference type="Gene3D" id="3.40.50.2300">
    <property type="match status" value="1"/>
</dbReference>
<dbReference type="GO" id="GO:0005886">
    <property type="term" value="C:plasma membrane"/>
    <property type="evidence" value="ECO:0007669"/>
    <property type="project" value="UniProtKB-SubCell"/>
</dbReference>
<evidence type="ECO:0000256" key="3">
    <source>
        <dbReference type="ARBA" id="ARBA00012438"/>
    </source>
</evidence>
<evidence type="ECO:0000313" key="25">
    <source>
        <dbReference type="Proteomes" id="UP000663722"/>
    </source>
</evidence>
<evidence type="ECO:0000256" key="7">
    <source>
        <dbReference type="ARBA" id="ARBA00022679"/>
    </source>
</evidence>
<dbReference type="Gene3D" id="3.30.565.10">
    <property type="entry name" value="Histidine kinase-like ATPase, C-terminal domain"/>
    <property type="match status" value="1"/>
</dbReference>
<dbReference type="CDD" id="cd16922">
    <property type="entry name" value="HATPase_EvgS-ArcB-TorS-like"/>
    <property type="match status" value="1"/>
</dbReference>
<evidence type="ECO:0000256" key="15">
    <source>
        <dbReference type="ARBA" id="ARBA00023136"/>
    </source>
</evidence>
<dbReference type="CDD" id="cd00130">
    <property type="entry name" value="PAS"/>
    <property type="match status" value="3"/>
</dbReference>
<dbReference type="Pfam" id="PF00072">
    <property type="entry name" value="Response_reg"/>
    <property type="match status" value="1"/>
</dbReference>
<dbReference type="InterPro" id="IPR029016">
    <property type="entry name" value="GAF-like_dom_sf"/>
</dbReference>
<evidence type="ECO:0000259" key="22">
    <source>
        <dbReference type="PROSITE" id="PS50112"/>
    </source>
</evidence>
<evidence type="ECO:0000256" key="11">
    <source>
        <dbReference type="ARBA" id="ARBA00022777"/>
    </source>
</evidence>
<comment type="subcellular location">
    <subcellularLocation>
        <location evidence="2">Cell inner membrane</location>
        <topology evidence="2">Multi-pass membrane protein</topology>
    </subcellularLocation>
</comment>
<dbReference type="SUPFAM" id="SSF55874">
    <property type="entry name" value="ATPase domain of HSP90 chaperone/DNA topoisomerase II/histidine kinase"/>
    <property type="match status" value="1"/>
</dbReference>
<keyword evidence="9" id="KW-0677">Repeat</keyword>
<dbReference type="InterPro" id="IPR001610">
    <property type="entry name" value="PAC"/>
</dbReference>
<dbReference type="KEGG" id="dmm:dnm_093800"/>
<dbReference type="SMART" id="SM00091">
    <property type="entry name" value="PAS"/>
    <property type="match status" value="3"/>
</dbReference>
<evidence type="ECO:0000256" key="13">
    <source>
        <dbReference type="ARBA" id="ARBA00022989"/>
    </source>
</evidence>
<evidence type="ECO:0000256" key="16">
    <source>
        <dbReference type="PROSITE-ProRule" id="PRU00169"/>
    </source>
</evidence>
<dbReference type="Proteomes" id="UP000663722">
    <property type="component" value="Chromosome"/>
</dbReference>
<keyword evidence="5" id="KW-0997">Cell inner membrane</keyword>
<dbReference type="InterPro" id="IPR003594">
    <property type="entry name" value="HATPase_dom"/>
</dbReference>
<keyword evidence="14" id="KW-0902">Two-component regulatory system</keyword>
<name>A0A975BY61_9BACT</name>
<sequence>MKLKMLILILLLSIAEAICAEETIPRSEIFVPEQIRSISIACPKVSPPFFFMNENGEMSGIGADIWHLWSEKTGICIRFMPGEWKESLDMIRDSRADVHAGIVYTRERDRWLNYVGLIAHTDVNFFFHKNMFGLKSLEDLRGFKIGVISASYSEKYVREHLPGAVLSSYPTVPDLLDAAEKGEILVFVRSVENTLWALKERGLLGAFRFHADRPLYRRPFFAAVREEDTELCRVISEGMNLITSDERAMTERKWLGTSRSRTKDTLIIALPNDFPPFTFLNAEGKPAGMYVDMWRLWAEKTGRKVEFRALSWKETLEALRNGDADIHSGLFHTESRTKWIAYSQPFYEIGMGVYFPVKGEKRSDPDMLPGQKTGCIIRSYEEEYLRKHWPNTEIVTFQSVEEMIHAARDGHIRAFLDEPLSTWAVLARLGLSGEFDTLNEVLYTRKLHAGVLKGNKELLDLVDKGLDTMSNKELAGIESRWIGDSDKQYYKTHEKNIRLTAAEEAWLDKHRTIRLGADPGFPPFSYQGEEKVYDGIFADYVRMISERIGISVQPVFLKPHEILSKANAREVDIFCTGETFENKSGMNLTPPFFSMSFVIITQNDAPFVRGIESLAQKKIAVAEEFDIHKHLSREHPEIELLPLPDTLKALEAVSEGSADAFIGSLTIVSHLIQQHNIANLKIAAPAGIDDKKMMFAVRSDWPELLSIVNKALSTVTPEEHENIRGKWMSLRYEHRVDWAFVWPWILASCLIFGLTLFWNRTLSKEIYERRQAERYLEAESVFRNCIINSASEGICVCYAVEEYPYVRFNVWNESMTEITGYTMEEINRLGWYQTVYPDPDVQERAKERMRQMREGKNIEQEEWEITRKDGDKRLLSISTSVVVTGDALPCALALMHDLTEVRQAMKDLLASQQLLAQAEEVADSGSWSWDIISNTAKWSAGMHRLFGISPEEFSGDPEVVFKVIHPEDRKTMQKAMSDVLTKRKAAHHLEYRIIRPDGEVRHIWAQGSLLSDENGNPVQMIGAVQDQTERKLAENSLRESEKRFRDMFEFAPDAMFLADPESGEILDTNQAASKLLLMPREQIIGLHQTELHPPEVEKRSRDTFCLHVKEQEKKGATLPLQNFVLRSDGTTRYVEVLAQTVNIQNKPMLLGIFRDINDRKQAEDELKKVNQELTALTECRRVLIHAKDEKSLLENICWTLVKVVDYRLVWIGFAEHDPEKTVRPVAQFGYEEGYLESARISWGENKFGQGPVGRAIRTGKPCLIRNTATDPDFEPWRSQALQRGYDALVAIPLKLEDKILGAITIYSKTADAFDVAEVGLLEDVADDIMYRIMAIRTHDEREQAKKELEKAKEAADAANRAKSEFLANMSHEIRTPMNAILGFTELLDSLITDEKQKSYLEAVKSGGKNLLTLINDILDLSKIEAGKMEIQYAPVSLYTVFNEIRHIFSMEISQKNLDFVVRIAENIPENLLLDEARMRQIFFNLVGNAIKFTEKGKITLAAEITFTNNRTELIVAVEDTGIGIPPESQEKIFEAFKQQDSQNTRKYGGTGLGLAITKRLVEMMNGTITVRSELNRGSCFEIRFHDVSAAGKICEIGEKKEKYTEGENIVFEKATLLSADDVLMNRFLLRAHFRNTNIHVIEAENGEQAMSLARQYKPDIVLMDIRMPVMDGYEATEQIKKDEKLKHIPVIAVTAFAMKEDEKKIMQSLFDGYLKKPVQKSELFGALSHFIPCFDEAEENQREPEPKQKVENISSETLDKLPEIIEQLENELTVSWHSARQKQMFDDIEKFAAETGTLGERYSLGFIIKFGSELLTHVHHFDIDSIERMLSSYPTLIDRVKNLKFEI</sequence>
<feature type="domain" description="Response regulatory" evidence="21">
    <location>
        <begin position="1615"/>
        <end position="1731"/>
    </location>
</feature>
<dbReference type="InterPro" id="IPR036097">
    <property type="entry name" value="HisK_dim/P_sf"/>
</dbReference>
<feature type="coiled-coil region" evidence="17">
    <location>
        <begin position="1334"/>
        <end position="1368"/>
    </location>
</feature>
<dbReference type="CDD" id="cd00082">
    <property type="entry name" value="HisKA"/>
    <property type="match status" value="1"/>
</dbReference>
<organism evidence="24 25">
    <name type="scientific">Desulfonema magnum</name>
    <dbReference type="NCBI Taxonomy" id="45655"/>
    <lineage>
        <taxon>Bacteria</taxon>
        <taxon>Pseudomonadati</taxon>
        <taxon>Thermodesulfobacteriota</taxon>
        <taxon>Desulfobacteria</taxon>
        <taxon>Desulfobacterales</taxon>
        <taxon>Desulfococcaceae</taxon>
        <taxon>Desulfonema</taxon>
    </lineage>
</organism>
<dbReference type="Gene3D" id="3.30.450.20">
    <property type="entry name" value="PAS domain"/>
    <property type="match status" value="3"/>
</dbReference>
<dbReference type="GO" id="GO:0009927">
    <property type="term" value="F:histidine phosphotransfer kinase activity"/>
    <property type="evidence" value="ECO:0007669"/>
    <property type="project" value="TreeGrafter"/>
</dbReference>
<dbReference type="FunFam" id="1.10.287.130:FF:000038">
    <property type="entry name" value="Sensory transduction histidine kinase"/>
    <property type="match status" value="1"/>
</dbReference>
<dbReference type="Pfam" id="PF00512">
    <property type="entry name" value="HisKA"/>
    <property type="match status" value="1"/>
</dbReference>
<keyword evidence="19" id="KW-0732">Signal</keyword>
<evidence type="ECO:0000256" key="10">
    <source>
        <dbReference type="ARBA" id="ARBA00022741"/>
    </source>
</evidence>
<keyword evidence="7" id="KW-0808">Transferase</keyword>
<keyword evidence="6 16" id="KW-0597">Phosphoprotein</keyword>
<dbReference type="InterPro" id="IPR000014">
    <property type="entry name" value="PAS"/>
</dbReference>
<dbReference type="Pfam" id="PF00497">
    <property type="entry name" value="SBP_bac_3"/>
    <property type="match status" value="3"/>
</dbReference>
<feature type="modified residue" description="4-aspartylphosphate" evidence="16">
    <location>
        <position position="1664"/>
    </location>
</feature>
<evidence type="ECO:0000259" key="23">
    <source>
        <dbReference type="PROSITE" id="PS50113"/>
    </source>
</evidence>
<dbReference type="Pfam" id="PF08447">
    <property type="entry name" value="PAS_3"/>
    <property type="match status" value="1"/>
</dbReference>
<dbReference type="PRINTS" id="PR00344">
    <property type="entry name" value="BCTRLSENSOR"/>
</dbReference>
<feature type="domain" description="PAC" evidence="23">
    <location>
        <begin position="1118"/>
        <end position="1168"/>
    </location>
</feature>
<dbReference type="InterPro" id="IPR003018">
    <property type="entry name" value="GAF"/>
</dbReference>
<keyword evidence="12" id="KW-0067">ATP-binding</keyword>
<evidence type="ECO:0000256" key="4">
    <source>
        <dbReference type="ARBA" id="ARBA00022475"/>
    </source>
</evidence>
<dbReference type="RefSeq" id="WP_207680296.1">
    <property type="nucleotide sequence ID" value="NZ_CP061800.1"/>
</dbReference>
<dbReference type="Gene3D" id="1.10.287.130">
    <property type="match status" value="1"/>
</dbReference>
<feature type="domain" description="PAS" evidence="22">
    <location>
        <begin position="1040"/>
        <end position="1111"/>
    </location>
</feature>
<reference evidence="24" key="1">
    <citation type="journal article" date="2021" name="Microb. Physiol.">
        <title>Proteogenomic Insights into the Physiology of Marine, Sulfate-Reducing, Filamentous Desulfonema limicola and Desulfonema magnum.</title>
        <authorList>
            <person name="Schnaars V."/>
            <person name="Wohlbrand L."/>
            <person name="Scheve S."/>
            <person name="Hinrichs C."/>
            <person name="Reinhardt R."/>
            <person name="Rabus R."/>
        </authorList>
    </citation>
    <scope>NUCLEOTIDE SEQUENCE</scope>
    <source>
        <strain evidence="24">4be13</strain>
    </source>
</reference>
<dbReference type="InterPro" id="IPR036890">
    <property type="entry name" value="HATPase_C_sf"/>
</dbReference>
<dbReference type="InterPro" id="IPR013655">
    <property type="entry name" value="PAS_fold_3"/>
</dbReference>
<feature type="chain" id="PRO_5037171567" description="histidine kinase" evidence="19">
    <location>
        <begin position="21"/>
        <end position="1847"/>
    </location>
</feature>
<dbReference type="SUPFAM" id="SSF47384">
    <property type="entry name" value="Homodimeric domain of signal transducing histidine kinase"/>
    <property type="match status" value="1"/>
</dbReference>
<dbReference type="InterPro" id="IPR003661">
    <property type="entry name" value="HisK_dim/P_dom"/>
</dbReference>
<evidence type="ECO:0000313" key="24">
    <source>
        <dbReference type="EMBL" id="QTA93279.1"/>
    </source>
</evidence>
<dbReference type="Pfam" id="PF13185">
    <property type="entry name" value="GAF_2"/>
    <property type="match status" value="1"/>
</dbReference>
<keyword evidence="25" id="KW-1185">Reference proteome</keyword>
<feature type="transmembrane region" description="Helical" evidence="18">
    <location>
        <begin position="874"/>
        <end position="895"/>
    </location>
</feature>
<dbReference type="SMART" id="SM00448">
    <property type="entry name" value="REC"/>
    <property type="match status" value="1"/>
</dbReference>
<dbReference type="EMBL" id="CP061800">
    <property type="protein sequence ID" value="QTA93279.1"/>
    <property type="molecule type" value="Genomic_DNA"/>
</dbReference>
<dbReference type="Gene3D" id="3.30.450.40">
    <property type="match status" value="1"/>
</dbReference>
<dbReference type="Pfam" id="PF13426">
    <property type="entry name" value="PAS_9"/>
    <property type="match status" value="2"/>
</dbReference>
<evidence type="ECO:0000256" key="19">
    <source>
        <dbReference type="SAM" id="SignalP"/>
    </source>
</evidence>
<evidence type="ECO:0000256" key="6">
    <source>
        <dbReference type="ARBA" id="ARBA00022553"/>
    </source>
</evidence>
<keyword evidence="10" id="KW-0547">Nucleotide-binding</keyword>
<dbReference type="SUPFAM" id="SSF55781">
    <property type="entry name" value="GAF domain-like"/>
    <property type="match status" value="1"/>
</dbReference>
<dbReference type="SMART" id="SM00065">
    <property type="entry name" value="GAF"/>
    <property type="match status" value="1"/>
</dbReference>
<keyword evidence="13 18" id="KW-1133">Transmembrane helix</keyword>
<dbReference type="FunFam" id="3.30.565.10:FF:000078">
    <property type="entry name" value="Two-component sensor histidine kinase"/>
    <property type="match status" value="1"/>
</dbReference>
<dbReference type="FunFam" id="2.10.70.100:FF:000001">
    <property type="entry name" value="Sensory transduction histidine kinase"/>
    <property type="match status" value="1"/>
</dbReference>
<dbReference type="InterPro" id="IPR001638">
    <property type="entry name" value="Solute-binding_3/MltF_N"/>
</dbReference>
<dbReference type="SUPFAM" id="SSF55785">
    <property type="entry name" value="PYP-like sensor domain (PAS domain)"/>
    <property type="match status" value="3"/>
</dbReference>
<keyword evidence="4" id="KW-1003">Cell membrane</keyword>